<feature type="region of interest" description="Disordered" evidence="1">
    <location>
        <begin position="1"/>
        <end position="154"/>
    </location>
</feature>
<dbReference type="EMBL" id="BIFQ01000001">
    <property type="protein sequence ID" value="GCE04620.1"/>
    <property type="molecule type" value="Genomic_DNA"/>
</dbReference>
<reference evidence="3" key="1">
    <citation type="submission" date="2018-12" db="EMBL/GenBank/DDBJ databases">
        <title>Tengunoibacter tsumagoiensis gen. nov., sp. nov., Dictyobacter kobayashii sp. nov., D. alpinus sp. nov., and D. joshuensis sp. nov. and description of Dictyobacteraceae fam. nov. within the order Ktedonobacterales isolated from Tengu-no-mugimeshi.</title>
        <authorList>
            <person name="Wang C.M."/>
            <person name="Zheng Y."/>
            <person name="Sakai Y."/>
            <person name="Toyoda A."/>
            <person name="Minakuchi Y."/>
            <person name="Abe K."/>
            <person name="Yokota A."/>
            <person name="Yabe S."/>
        </authorList>
    </citation>
    <scope>NUCLEOTIDE SEQUENCE [LARGE SCALE GENOMIC DNA]</scope>
    <source>
        <strain evidence="3">S-27</strain>
    </source>
</reference>
<sequence length="154" mass="16377">MMEQDRQQGSTVDTNRADNDRDLGSAGGGNITSKASSYPSNQPSDVSDEESKGRGVDNDTTTSPEEHSDPGTHASPGATGANDQPQQGALGGRAPGQANHSIGDMDRPREHSSIENTPVDPMTSRAPDKVNQKQDQSDQQPDHKNQQQGQENQS</sequence>
<protein>
    <submittedName>
        <fullName evidence="2">Uncharacterized protein</fullName>
    </submittedName>
</protein>
<proteinExistence type="predicted"/>
<feature type="compositionally biased region" description="Polar residues" evidence="1">
    <location>
        <begin position="31"/>
        <end position="45"/>
    </location>
</feature>
<keyword evidence="3" id="KW-1185">Reference proteome</keyword>
<evidence type="ECO:0000313" key="3">
    <source>
        <dbReference type="Proteomes" id="UP000287224"/>
    </source>
</evidence>
<dbReference type="Proteomes" id="UP000287224">
    <property type="component" value="Unassembled WGS sequence"/>
</dbReference>
<comment type="caution">
    <text evidence="2">The sequence shown here is derived from an EMBL/GenBank/DDBJ whole genome shotgun (WGS) entry which is preliminary data.</text>
</comment>
<accession>A0A401ZCJ8</accession>
<organism evidence="2 3">
    <name type="scientific">Dictyobacter aurantiacus</name>
    <dbReference type="NCBI Taxonomy" id="1936993"/>
    <lineage>
        <taxon>Bacteria</taxon>
        <taxon>Bacillati</taxon>
        <taxon>Chloroflexota</taxon>
        <taxon>Ktedonobacteria</taxon>
        <taxon>Ktedonobacterales</taxon>
        <taxon>Dictyobacteraceae</taxon>
        <taxon>Dictyobacter</taxon>
    </lineage>
</organism>
<dbReference type="AlphaFoldDB" id="A0A401ZCJ8"/>
<name>A0A401ZCJ8_9CHLR</name>
<feature type="compositionally biased region" description="Basic and acidic residues" evidence="1">
    <location>
        <begin position="103"/>
        <end position="113"/>
    </location>
</feature>
<evidence type="ECO:0000313" key="2">
    <source>
        <dbReference type="EMBL" id="GCE04620.1"/>
    </source>
</evidence>
<feature type="compositionally biased region" description="Basic and acidic residues" evidence="1">
    <location>
        <begin position="126"/>
        <end position="145"/>
    </location>
</feature>
<evidence type="ECO:0000256" key="1">
    <source>
        <dbReference type="SAM" id="MobiDB-lite"/>
    </source>
</evidence>
<gene>
    <name evidence="2" type="ORF">KDAU_19490</name>
</gene>